<dbReference type="STRING" id="144197.ENSSPAP00000018142"/>
<reference evidence="1" key="1">
    <citation type="submission" date="2023-09" db="UniProtKB">
        <authorList>
            <consortium name="Ensembl"/>
        </authorList>
    </citation>
    <scope>IDENTIFICATION</scope>
</reference>
<evidence type="ECO:0000313" key="1">
    <source>
        <dbReference type="Ensembl" id="ENSSPAP00000018142.1"/>
    </source>
</evidence>
<proteinExistence type="predicted"/>
<name>A0A3B5AX97_9TELE</name>
<dbReference type="Ensembl" id="ENSSPAT00000018419.1">
    <property type="protein sequence ID" value="ENSSPAP00000018142.1"/>
    <property type="gene ID" value="ENSSPAG00000013695.1"/>
</dbReference>
<organism evidence="1">
    <name type="scientific">Stegastes partitus</name>
    <name type="common">bicolor damselfish</name>
    <dbReference type="NCBI Taxonomy" id="144197"/>
    <lineage>
        <taxon>Eukaryota</taxon>
        <taxon>Metazoa</taxon>
        <taxon>Chordata</taxon>
        <taxon>Craniata</taxon>
        <taxon>Vertebrata</taxon>
        <taxon>Euteleostomi</taxon>
        <taxon>Actinopterygii</taxon>
        <taxon>Neopterygii</taxon>
        <taxon>Teleostei</taxon>
        <taxon>Neoteleostei</taxon>
        <taxon>Acanthomorphata</taxon>
        <taxon>Ovalentaria</taxon>
        <taxon>Pomacentridae</taxon>
        <taxon>Stegastes</taxon>
    </lineage>
</organism>
<protein>
    <submittedName>
        <fullName evidence="1">Uncharacterized protein</fullName>
    </submittedName>
</protein>
<dbReference type="AlphaFoldDB" id="A0A3B5AX97"/>
<dbReference type="GeneTree" id="ENSGT00940000181085"/>
<accession>A0A3B5AX97</accession>
<sequence length="108" mass="12094">HVIALPPPCLTDDLLWILTDPHTALALPPDSKLAKEKMEEPALQQMDSDEMTIRIGRAGPLSGKPPFIYPHQLFCAGFQKNKESSQNHTSICSCSKCSPTYFHRMLLF</sequence>